<keyword evidence="3" id="KW-1185">Reference proteome</keyword>
<proteinExistence type="predicted"/>
<protein>
    <submittedName>
        <fullName evidence="2">Uncharacterized protein</fullName>
    </submittedName>
</protein>
<organism evidence="2 3">
    <name type="scientific">Ramazzottius varieornatus</name>
    <name type="common">Water bear</name>
    <name type="synonym">Tardigrade</name>
    <dbReference type="NCBI Taxonomy" id="947166"/>
    <lineage>
        <taxon>Eukaryota</taxon>
        <taxon>Metazoa</taxon>
        <taxon>Ecdysozoa</taxon>
        <taxon>Tardigrada</taxon>
        <taxon>Eutardigrada</taxon>
        <taxon>Parachela</taxon>
        <taxon>Hypsibioidea</taxon>
        <taxon>Ramazzottiidae</taxon>
        <taxon>Ramazzottius</taxon>
    </lineage>
</organism>
<sequence>MKFLLSHCIPVALLLCACYMVTLDGFAVRPFATSTVKGCPAAQRNASLGCPCKLEGIPCHDTNTECVSGTCQCNEVSSVINGTCELTFNVASFPDTITLSCNYVQSDAIPCLTLNTTGSTKPLFCNTGGGGQTPVTITVISSQLDNNPPVTDPKTIIDQPFVEIDPNGVAFIGAQNLPNVNLIDDGAMTLRQTYEGYCIDARGVTSNTFTFTVEFGTCPLP</sequence>
<feature type="chain" id="PRO_5008898303" evidence="1">
    <location>
        <begin position="26"/>
        <end position="221"/>
    </location>
</feature>
<dbReference type="OrthoDB" id="10591962at2759"/>
<accession>A0A1D1VDM9</accession>
<feature type="signal peptide" evidence="1">
    <location>
        <begin position="1"/>
        <end position="25"/>
    </location>
</feature>
<dbReference type="Proteomes" id="UP000186922">
    <property type="component" value="Unassembled WGS sequence"/>
</dbReference>
<evidence type="ECO:0000313" key="3">
    <source>
        <dbReference type="Proteomes" id="UP000186922"/>
    </source>
</evidence>
<evidence type="ECO:0000256" key="1">
    <source>
        <dbReference type="SAM" id="SignalP"/>
    </source>
</evidence>
<reference evidence="2 3" key="1">
    <citation type="journal article" date="2016" name="Nat. Commun.">
        <title>Extremotolerant tardigrade genome and improved radiotolerance of human cultured cells by tardigrade-unique protein.</title>
        <authorList>
            <person name="Hashimoto T."/>
            <person name="Horikawa D.D."/>
            <person name="Saito Y."/>
            <person name="Kuwahara H."/>
            <person name="Kozuka-Hata H."/>
            <person name="Shin-I T."/>
            <person name="Minakuchi Y."/>
            <person name="Ohishi K."/>
            <person name="Motoyama A."/>
            <person name="Aizu T."/>
            <person name="Enomoto A."/>
            <person name="Kondo K."/>
            <person name="Tanaka S."/>
            <person name="Hara Y."/>
            <person name="Koshikawa S."/>
            <person name="Sagara H."/>
            <person name="Miura T."/>
            <person name="Yokobori S."/>
            <person name="Miyagawa K."/>
            <person name="Suzuki Y."/>
            <person name="Kubo T."/>
            <person name="Oyama M."/>
            <person name="Kohara Y."/>
            <person name="Fujiyama A."/>
            <person name="Arakawa K."/>
            <person name="Katayama T."/>
            <person name="Toyoda A."/>
            <person name="Kunieda T."/>
        </authorList>
    </citation>
    <scope>NUCLEOTIDE SEQUENCE [LARGE SCALE GENOMIC DNA]</scope>
    <source>
        <strain evidence="2 3">YOKOZUNA-1</strain>
    </source>
</reference>
<evidence type="ECO:0000313" key="2">
    <source>
        <dbReference type="EMBL" id="GAU96983.1"/>
    </source>
</evidence>
<dbReference type="PROSITE" id="PS51257">
    <property type="entry name" value="PROKAR_LIPOPROTEIN"/>
    <property type="match status" value="1"/>
</dbReference>
<comment type="caution">
    <text evidence="2">The sequence shown here is derived from an EMBL/GenBank/DDBJ whole genome shotgun (WGS) entry which is preliminary data.</text>
</comment>
<gene>
    <name evidence="2" type="primary">RvY_08346-1</name>
    <name evidence="2" type="synonym">RvY_08346.1</name>
    <name evidence="2" type="ORF">RvY_08346</name>
</gene>
<dbReference type="EMBL" id="BDGG01000003">
    <property type="protein sequence ID" value="GAU96983.1"/>
    <property type="molecule type" value="Genomic_DNA"/>
</dbReference>
<name>A0A1D1VDM9_RAMVA</name>
<dbReference type="AlphaFoldDB" id="A0A1D1VDM9"/>
<keyword evidence="1" id="KW-0732">Signal</keyword>